<dbReference type="InterPro" id="IPR055270">
    <property type="entry name" value="Glyco_tran_10_C"/>
</dbReference>
<dbReference type="HOGENOM" id="CLU_062112_0_0_1"/>
<evidence type="ECO:0000256" key="5">
    <source>
        <dbReference type="RuleBase" id="RU003832"/>
    </source>
</evidence>
<keyword evidence="5" id="KW-0812">Transmembrane</keyword>
<dbReference type="SUPFAM" id="SSF53756">
    <property type="entry name" value="UDP-Glycosyltransferase/glycogen phosphorylase"/>
    <property type="match status" value="1"/>
</dbReference>
<dbReference type="InterPro" id="IPR017177">
    <property type="entry name" value="Alpha-1_3/4-FUT_pln"/>
</dbReference>
<comment type="similarity">
    <text evidence="2 5">Belongs to the glycosyltransferase 10 family.</text>
</comment>
<dbReference type="PIRSF" id="PIRSF037334">
    <property type="entry name" value="Alpha1_3/4FUT_pln"/>
    <property type="match status" value="1"/>
</dbReference>
<evidence type="ECO:0000313" key="9">
    <source>
        <dbReference type="Proteomes" id="UP000026962"/>
    </source>
</evidence>
<keyword evidence="9" id="KW-1185">Reference proteome</keyword>
<keyword evidence="4 5" id="KW-0808">Transferase</keyword>
<reference evidence="8" key="1">
    <citation type="submission" date="2015-04" db="UniProtKB">
        <authorList>
            <consortium name="EnsemblPlants"/>
        </authorList>
    </citation>
    <scope>IDENTIFICATION</scope>
</reference>
<feature type="region of interest" description="Disordered" evidence="6">
    <location>
        <begin position="57"/>
        <end position="76"/>
    </location>
</feature>
<feature type="domain" description="Fucosyltransferase C-terminal" evidence="7">
    <location>
        <begin position="258"/>
        <end position="436"/>
    </location>
</feature>
<evidence type="ECO:0000256" key="4">
    <source>
        <dbReference type="ARBA" id="ARBA00022679"/>
    </source>
</evidence>
<dbReference type="Gramene" id="OPUNC04G11050.1">
    <property type="protein sequence ID" value="OPUNC04G11050.1"/>
    <property type="gene ID" value="OPUNC04G11050"/>
</dbReference>
<dbReference type="AlphaFoldDB" id="A0A0E0KQT7"/>
<evidence type="ECO:0000256" key="2">
    <source>
        <dbReference type="ARBA" id="ARBA00008919"/>
    </source>
</evidence>
<name>A0A0E0KQT7_ORYPU</name>
<dbReference type="GO" id="GO:0032580">
    <property type="term" value="C:Golgi cisterna membrane"/>
    <property type="evidence" value="ECO:0007669"/>
    <property type="project" value="UniProtKB-SubCell"/>
</dbReference>
<comment type="subcellular location">
    <subcellularLocation>
        <location evidence="5">Golgi apparatus</location>
        <location evidence="5">Golgi stack membrane</location>
        <topology evidence="5">Single-pass type II membrane protein</topology>
    </subcellularLocation>
</comment>
<dbReference type="Pfam" id="PF00852">
    <property type="entry name" value="Glyco_transf_10"/>
    <property type="match status" value="1"/>
</dbReference>
<dbReference type="EnsemblPlants" id="OPUNC04G11050.1">
    <property type="protein sequence ID" value="OPUNC04G11050.1"/>
    <property type="gene ID" value="OPUNC04G11050"/>
</dbReference>
<accession>A0A0E0KQT7</accession>
<evidence type="ECO:0000256" key="3">
    <source>
        <dbReference type="ARBA" id="ARBA00022676"/>
    </source>
</evidence>
<dbReference type="PANTHER" id="PTHR11929:SF194">
    <property type="entry name" value="ALPHA-(1,3)-FUCOSYLTRANSFERASE 10"/>
    <property type="match status" value="1"/>
</dbReference>
<evidence type="ECO:0000256" key="6">
    <source>
        <dbReference type="SAM" id="MobiDB-lite"/>
    </source>
</evidence>
<keyword evidence="3 5" id="KW-0328">Glycosyltransferase</keyword>
<dbReference type="STRING" id="4537.A0A0E0KQT7"/>
<dbReference type="FunFam" id="3.40.50.11660:FF:000003">
    <property type="entry name" value="Alpha-(1,4)-fucosyltransferase"/>
    <property type="match status" value="1"/>
</dbReference>
<comment type="pathway">
    <text evidence="1">Protein modification; protein glycosylation.</text>
</comment>
<proteinExistence type="inferred from homology"/>
<organism evidence="8">
    <name type="scientific">Oryza punctata</name>
    <name type="common">Red rice</name>
    <dbReference type="NCBI Taxonomy" id="4537"/>
    <lineage>
        <taxon>Eukaryota</taxon>
        <taxon>Viridiplantae</taxon>
        <taxon>Streptophyta</taxon>
        <taxon>Embryophyta</taxon>
        <taxon>Tracheophyta</taxon>
        <taxon>Spermatophyta</taxon>
        <taxon>Magnoliopsida</taxon>
        <taxon>Liliopsida</taxon>
        <taxon>Poales</taxon>
        <taxon>Poaceae</taxon>
        <taxon>BOP clade</taxon>
        <taxon>Oryzoideae</taxon>
        <taxon>Oryzeae</taxon>
        <taxon>Oryzinae</taxon>
        <taxon>Oryza</taxon>
    </lineage>
</organism>
<dbReference type="Gene3D" id="3.40.50.11660">
    <property type="entry name" value="Glycosyl transferase family 10, C-terminal domain"/>
    <property type="match status" value="1"/>
</dbReference>
<dbReference type="InterPro" id="IPR001503">
    <property type="entry name" value="Glyco_trans_10"/>
</dbReference>
<reference evidence="8" key="2">
    <citation type="submission" date="2018-05" db="EMBL/GenBank/DDBJ databases">
        <title>OpunRS2 (Oryza punctata Reference Sequence Version 2).</title>
        <authorList>
            <person name="Zhang J."/>
            <person name="Kudrna D."/>
            <person name="Lee S."/>
            <person name="Talag J."/>
            <person name="Welchert J."/>
            <person name="Wing R.A."/>
        </authorList>
    </citation>
    <scope>NUCLEOTIDE SEQUENCE [LARGE SCALE GENOMIC DNA]</scope>
</reference>
<dbReference type="UniPathway" id="UPA00378"/>
<dbReference type="eggNOG" id="KOG2619">
    <property type="taxonomic scope" value="Eukaryota"/>
</dbReference>
<dbReference type="GO" id="GO:0046920">
    <property type="term" value="F:alpha-(1-&gt;3)-fucosyltransferase activity"/>
    <property type="evidence" value="ECO:0007669"/>
    <property type="project" value="TreeGrafter"/>
</dbReference>
<evidence type="ECO:0000256" key="1">
    <source>
        <dbReference type="ARBA" id="ARBA00004922"/>
    </source>
</evidence>
<keyword evidence="5" id="KW-0472">Membrane</keyword>
<dbReference type="OMA" id="ECKMELV"/>
<evidence type="ECO:0000313" key="8">
    <source>
        <dbReference type="EnsemblPlants" id="OPUNC04G11050.1"/>
    </source>
</evidence>
<dbReference type="InterPro" id="IPR038577">
    <property type="entry name" value="GT10-like_C_sf"/>
</dbReference>
<keyword evidence="5" id="KW-0333">Golgi apparatus</keyword>
<evidence type="ECO:0000259" key="7">
    <source>
        <dbReference type="Pfam" id="PF00852"/>
    </source>
</evidence>
<dbReference type="EC" id="2.4.1.-" evidence="5"/>
<dbReference type="PANTHER" id="PTHR11929">
    <property type="entry name" value="ALPHA- 1,3 -FUCOSYLTRANSFERASE"/>
    <property type="match status" value="1"/>
</dbReference>
<protein>
    <recommendedName>
        <fullName evidence="5">Fucosyltransferase</fullName>
        <ecNumber evidence="5">2.4.1.-</ecNumber>
    </recommendedName>
</protein>
<dbReference type="Proteomes" id="UP000026962">
    <property type="component" value="Chromosome 4"/>
</dbReference>
<sequence>MSSPAPPSSGRSLASLIPAYSVKLNRAYLLAPAVAAGLLAAVLLFSLVDFSAFSASSRALPPPSRGSSRAPANASALSRAPVRTALDTLGTRPPEPFTALRDAYARWDAAVGCPAFAEKYRSWSPDPAALQDPEAAPCGELRLPHVTLAVRGVTWVPDILDGVYQCRCGMTCLWSRNEEALADKPDVVLYEIWPPPDTRKQGEPLRAFMDIEPTRKRSGHEDIFIGYHADDDVQVTYAGKFFRITHNYHVATHKRDDVLVYWSSSRCFEHRNKIARELFRHLPAHSFGRCENNVGGGDKALEFYPDCARDGHSSSEWWDHLHCAMSHYKFVLAIENTIADSYATEKLYYALEAGSVPIYFGAPNARDLAPPGSFIDGGAFASAEELAAYVREVADDPAAYAEFHAWRRCGVVGGYGRNRLDSLDTLPCRLCERASRMGGRHAPAPPPNATVS</sequence>